<sequence>MDNKQKKDKHPRKSVLPINIERLTRVFVPTLCTFRFTLY</sequence>
<comment type="caution">
    <text evidence="1">The sequence shown here is derived from an EMBL/GenBank/DDBJ whole genome shotgun (WGS) entry which is preliminary data.</text>
</comment>
<keyword evidence="2" id="KW-1185">Reference proteome</keyword>
<protein>
    <submittedName>
        <fullName evidence="1">Uncharacterized protein</fullName>
    </submittedName>
</protein>
<gene>
    <name evidence="1" type="ORF">SAMN06265364_11229</name>
</gene>
<dbReference type="EMBL" id="FZNZ01000012">
    <property type="protein sequence ID" value="SNR81361.1"/>
    <property type="molecule type" value="Genomic_DNA"/>
</dbReference>
<accession>A0AA94LK59</accession>
<reference evidence="1 2" key="1">
    <citation type="submission" date="2017-06" db="EMBL/GenBank/DDBJ databases">
        <authorList>
            <person name="Varghese N."/>
            <person name="Submissions S."/>
        </authorList>
    </citation>
    <scope>NUCLEOTIDE SEQUENCE [LARGE SCALE GENOMIC DNA]</scope>
    <source>
        <strain evidence="1 2">DSM 26989</strain>
    </source>
</reference>
<proteinExistence type="predicted"/>
<dbReference type="AlphaFoldDB" id="A0AA94LK59"/>
<name>A0AA94LK59_9BACT</name>
<dbReference type="Proteomes" id="UP000198427">
    <property type="component" value="Unassembled WGS sequence"/>
</dbReference>
<evidence type="ECO:0000313" key="2">
    <source>
        <dbReference type="Proteomes" id="UP000198427"/>
    </source>
</evidence>
<organism evidence="1 2">
    <name type="scientific">Prevotella jejuni</name>
    <dbReference type="NCBI Taxonomy" id="1177574"/>
    <lineage>
        <taxon>Bacteria</taxon>
        <taxon>Pseudomonadati</taxon>
        <taxon>Bacteroidota</taxon>
        <taxon>Bacteroidia</taxon>
        <taxon>Bacteroidales</taxon>
        <taxon>Prevotellaceae</taxon>
        <taxon>Prevotella</taxon>
    </lineage>
</organism>
<evidence type="ECO:0000313" key="1">
    <source>
        <dbReference type="EMBL" id="SNR81361.1"/>
    </source>
</evidence>